<dbReference type="RefSeq" id="WP_189563467.1">
    <property type="nucleotide sequence ID" value="NZ_BMXF01000001.1"/>
</dbReference>
<proteinExistence type="predicted"/>
<dbReference type="Proteomes" id="UP000598271">
    <property type="component" value="Unassembled WGS sequence"/>
</dbReference>
<dbReference type="EMBL" id="BMXF01000001">
    <property type="protein sequence ID" value="GHB60270.1"/>
    <property type="molecule type" value="Genomic_DNA"/>
</dbReference>
<name>A0A8J3G7V7_9BACT</name>
<keyword evidence="2" id="KW-1185">Reference proteome</keyword>
<reference evidence="1 2" key="1">
    <citation type="journal article" date="2014" name="Int. J. Syst. Evol. Microbiol.">
        <title>Complete genome sequence of Corynebacterium casei LMG S-19264T (=DSM 44701T), isolated from a smear-ripened cheese.</title>
        <authorList>
            <consortium name="US DOE Joint Genome Institute (JGI-PGF)"/>
            <person name="Walter F."/>
            <person name="Albersmeier A."/>
            <person name="Kalinowski J."/>
            <person name="Ruckert C."/>
        </authorList>
    </citation>
    <scope>NUCLEOTIDE SEQUENCE [LARGE SCALE GENOMIC DNA]</scope>
    <source>
        <strain evidence="1 2">KCTC 12866</strain>
    </source>
</reference>
<organism evidence="1 2">
    <name type="scientific">Persicitalea jodogahamensis</name>
    <dbReference type="NCBI Taxonomy" id="402147"/>
    <lineage>
        <taxon>Bacteria</taxon>
        <taxon>Pseudomonadati</taxon>
        <taxon>Bacteroidota</taxon>
        <taxon>Cytophagia</taxon>
        <taxon>Cytophagales</taxon>
        <taxon>Spirosomataceae</taxon>
        <taxon>Persicitalea</taxon>
    </lineage>
</organism>
<gene>
    <name evidence="1" type="ORF">GCM10007390_12490</name>
</gene>
<dbReference type="AlphaFoldDB" id="A0A8J3G7V7"/>
<sequence>MNDEMPGFFKSLFVAFVLVVSVLLSRGASAQPDSVVISGRVLNLTPRLYREAPAITFTRNNILQPQSELTRQAPLQADGSFTITMPLIYPQEEVYLDYGGKVYTTFLAAPGELQLTFDADSMYKAKRLFYYAGVNAGANNQYIQYMTEEGRLMKQNKRYGEAFFDTFWDLDAGDARQALQRRADLRMSALLPLSQKGGVSPDLRKWVEAIVSEEQLSALYEHALVTDTEVNKATEDSLRRLAAGVMTFQRVQWVVRFGDYADRLLEKRAYQNPTRSKSLRVETMAELIKRYIKPLSAEETGRLNSMIQQGSATTSELDFLNRLYARDRRTMDLVTLIEKKNRAYADEFGQTATDLLNARLLVQRFYQLSLSEQELLYDYIKTKIEVPAIAQSLNELYQLEVKDSLYIRLIGQRTDLTATPTEVLSGIWLSQSRDNGKDWLKNIQQLYGGRTLYVLKWNLFDDQSRNEVLYAPALRAQLPADVEFLYIHLPDTETVNSPELWKKFIVRNKLKGVHMFVNESQAAQLMFKLNPLAYSTYSIIAPNGKYYSRNAQSPSNGQRAAQAILDARRGR</sequence>
<accession>A0A8J3G7V7</accession>
<evidence type="ECO:0000313" key="1">
    <source>
        <dbReference type="EMBL" id="GHB60270.1"/>
    </source>
</evidence>
<comment type="caution">
    <text evidence="1">The sequence shown here is derived from an EMBL/GenBank/DDBJ whole genome shotgun (WGS) entry which is preliminary data.</text>
</comment>
<protein>
    <recommendedName>
        <fullName evidence="3">DUF4369 domain-containing protein</fullName>
    </recommendedName>
</protein>
<evidence type="ECO:0008006" key="3">
    <source>
        <dbReference type="Google" id="ProtNLM"/>
    </source>
</evidence>
<evidence type="ECO:0000313" key="2">
    <source>
        <dbReference type="Proteomes" id="UP000598271"/>
    </source>
</evidence>